<gene>
    <name evidence="2" type="ORF">Y882_17605</name>
</gene>
<accession>A0A0G9GYQ3</accession>
<dbReference type="Proteomes" id="UP000035481">
    <property type="component" value="Unassembled WGS sequence"/>
</dbReference>
<feature type="chain" id="PRO_5002577613" evidence="1">
    <location>
        <begin position="18"/>
        <end position="125"/>
    </location>
</feature>
<comment type="caution">
    <text evidence="2">The sequence shown here is derived from an EMBL/GenBank/DDBJ whole genome shotgun (WGS) entry which is preliminary data.</text>
</comment>
<organism evidence="2 3">
    <name type="scientific">Dyella japonica DSM 16301</name>
    <dbReference type="NCBI Taxonomy" id="1440762"/>
    <lineage>
        <taxon>Bacteria</taxon>
        <taxon>Pseudomonadati</taxon>
        <taxon>Pseudomonadota</taxon>
        <taxon>Gammaproteobacteria</taxon>
        <taxon>Lysobacterales</taxon>
        <taxon>Rhodanobacteraceae</taxon>
        <taxon>Dyella</taxon>
    </lineage>
</organism>
<dbReference type="STRING" id="1440762.Y882_17605"/>
<name>A0A0G9GYQ3_9GAMM</name>
<reference evidence="2 3" key="1">
    <citation type="journal article" date="2015" name="Antonie Van Leeuwenhoek">
        <title>A phylogenomic and molecular marker based taxonomic framework for the order Xanthomonadales: proposal to transfer the families Algiphilaceae and Solimonadaceae to the order Nevskiales ord. nov. and to create a new family within the order Xanthomonadales, the family Rhodanobacteraceae fam. nov., containing the genus Rhodanobacter and its closest relatives.</title>
        <authorList>
            <person name="Naushad S."/>
            <person name="Adeolu M."/>
            <person name="Wong S."/>
            <person name="Sohail M."/>
            <person name="Schellhorn H.E."/>
            <person name="Gupta R.S."/>
        </authorList>
    </citation>
    <scope>NUCLEOTIDE SEQUENCE [LARGE SCALE GENOMIC DNA]</scope>
    <source>
        <strain evidence="2 3">DSM 16301</strain>
    </source>
</reference>
<sequence length="125" mass="13305">MTLLLALALQLSPNAGADFHARVTQAKLAEGAATGPAYQKQMWERIGNATTDAYKSCLAATQPPDKSPFTLVADVAADGRLSRIAVQPETQVAQCMASHFASWTLPPPPAKPAPYPVEVDFSIKQ</sequence>
<evidence type="ECO:0000313" key="3">
    <source>
        <dbReference type="Proteomes" id="UP000035481"/>
    </source>
</evidence>
<protein>
    <submittedName>
        <fullName evidence="2">Peptidase C13</fullName>
    </submittedName>
</protein>
<dbReference type="OrthoDB" id="5954890at2"/>
<proteinExistence type="predicted"/>
<keyword evidence="1" id="KW-0732">Signal</keyword>
<dbReference type="AlphaFoldDB" id="A0A0G9GYQ3"/>
<evidence type="ECO:0000256" key="1">
    <source>
        <dbReference type="SAM" id="SignalP"/>
    </source>
</evidence>
<feature type="signal peptide" evidence="1">
    <location>
        <begin position="1"/>
        <end position="17"/>
    </location>
</feature>
<dbReference type="EMBL" id="JPLA01000059">
    <property type="protein sequence ID" value="KLD62084.1"/>
    <property type="molecule type" value="Genomic_DNA"/>
</dbReference>
<dbReference type="PATRIC" id="fig|1440762.4.peg.3276"/>
<evidence type="ECO:0000313" key="2">
    <source>
        <dbReference type="EMBL" id="KLD62084.1"/>
    </source>
</evidence>
<dbReference type="RefSeq" id="WP_046973198.1">
    <property type="nucleotide sequence ID" value="NZ_JPLA01000059.1"/>
</dbReference>